<dbReference type="PRINTS" id="PR00411">
    <property type="entry name" value="PNDRDTASEI"/>
</dbReference>
<organism evidence="9 10">
    <name type="scientific">Geodermatophilus poikilotrophus</name>
    <dbReference type="NCBI Taxonomy" id="1333667"/>
    <lineage>
        <taxon>Bacteria</taxon>
        <taxon>Bacillati</taxon>
        <taxon>Actinomycetota</taxon>
        <taxon>Actinomycetes</taxon>
        <taxon>Geodermatophilales</taxon>
        <taxon>Geodermatophilaceae</taxon>
        <taxon>Geodermatophilus</taxon>
    </lineage>
</organism>
<evidence type="ECO:0000256" key="6">
    <source>
        <dbReference type="ARBA" id="ARBA00023002"/>
    </source>
</evidence>
<evidence type="ECO:0000256" key="2">
    <source>
        <dbReference type="ARBA" id="ARBA00010139"/>
    </source>
</evidence>
<dbReference type="RefSeq" id="WP_245743252.1">
    <property type="nucleotide sequence ID" value="NZ_FOIE01000001.1"/>
</dbReference>
<feature type="region of interest" description="Disordered" evidence="8">
    <location>
        <begin position="552"/>
        <end position="574"/>
    </location>
</feature>
<dbReference type="Proteomes" id="UP000198507">
    <property type="component" value="Unassembled WGS sequence"/>
</dbReference>
<comment type="cofactor">
    <cofactor evidence="1">
        <name>FAD</name>
        <dbReference type="ChEBI" id="CHEBI:57692"/>
    </cofactor>
</comment>
<keyword evidence="3" id="KW-0285">Flavoprotein</keyword>
<dbReference type="SUPFAM" id="SSF51905">
    <property type="entry name" value="FAD/NAD(P)-binding domain"/>
    <property type="match status" value="2"/>
</dbReference>
<protein>
    <submittedName>
        <fullName evidence="9">Cyclohexanone monooxygenase</fullName>
    </submittedName>
</protein>
<keyword evidence="10" id="KW-1185">Reference proteome</keyword>
<dbReference type="EMBL" id="FOIE01000001">
    <property type="protein sequence ID" value="SES74713.1"/>
    <property type="molecule type" value="Genomic_DNA"/>
</dbReference>
<evidence type="ECO:0000256" key="5">
    <source>
        <dbReference type="ARBA" id="ARBA00022857"/>
    </source>
</evidence>
<dbReference type="Gene3D" id="3.50.50.60">
    <property type="entry name" value="FAD/NAD(P)-binding domain"/>
    <property type="match status" value="2"/>
</dbReference>
<sequence length="574" mass="64034">MSRSLASPARTEPREVDVVVVGAGFAGMYALHRLRQQGCTVQVFETAEDVGGTWYWNRYPGARCDFPSMDYSYSFDPDLEQEWEWTEKYPTQPEILRYAQHVADRFDLRRDIRFRTTVNATVWNEDRARWSVRTDQGDEVSARFVVHASGPLSTWKTPEVPGLESFRGAWYHTARWPHEGVDFSGRRVGVIGTGSSAIQAIPIIAQQAADLTVFQRTPNFAIPAHNHPFAAGFQDGVKARYRELREQARVSMFGIAVPVPERSALEVDPEERRRVYDRAWNDPDNGLGDVYAAFTDVLVDQAANDTAAEYVRDRIREIVEDPDTAETLCPKDYPILTKRLCVATDYYETYNRDDVHLVDLRRSPLVEITPAGVRTTEREYHLDDLVLATGFDALTGALTSIDIRGRGGQRLKDKWAAGPRSYLGLAVAGFPNTFIIGGPQTPTVLSNVIVSIEQHVEWISDAIRHVAEHDLSTIEAHPGSEDAWVAHTREVAGTTLFPRSNSWYLGSNVEGKAREFMVYLGGVGPYRAKCEEVAAKGYEGFVLGRSPATAGAARQHAGVPRPADHTSGRSAHRA</sequence>
<dbReference type="PANTHER" id="PTHR43098">
    <property type="entry name" value="L-ORNITHINE N(5)-MONOOXYGENASE-RELATED"/>
    <property type="match status" value="1"/>
</dbReference>
<dbReference type="GO" id="GO:0016709">
    <property type="term" value="F:oxidoreductase activity, acting on paired donors, with incorporation or reduction of molecular oxygen, NAD(P)H as one donor, and incorporation of one atom of oxygen"/>
    <property type="evidence" value="ECO:0007669"/>
    <property type="project" value="UniProtKB-ARBA"/>
</dbReference>
<keyword evidence="5" id="KW-0521">NADP</keyword>
<comment type="similarity">
    <text evidence="2">Belongs to the FAD-binding monooxygenase family.</text>
</comment>
<dbReference type="PANTHER" id="PTHR43098:SF3">
    <property type="entry name" value="L-ORNITHINE N(5)-MONOOXYGENASE-RELATED"/>
    <property type="match status" value="1"/>
</dbReference>
<dbReference type="InterPro" id="IPR036188">
    <property type="entry name" value="FAD/NAD-bd_sf"/>
</dbReference>
<reference evidence="10" key="1">
    <citation type="submission" date="2016-10" db="EMBL/GenBank/DDBJ databases">
        <authorList>
            <person name="Varghese N."/>
            <person name="Submissions S."/>
        </authorList>
    </citation>
    <scope>NUCLEOTIDE SEQUENCE [LARGE SCALE GENOMIC DNA]</scope>
    <source>
        <strain evidence="10">DSM 44209</strain>
    </source>
</reference>
<evidence type="ECO:0000256" key="7">
    <source>
        <dbReference type="ARBA" id="ARBA00023033"/>
    </source>
</evidence>
<accession>A0A1H9Z159</accession>
<proteinExistence type="inferred from homology"/>
<dbReference type="AlphaFoldDB" id="A0A1H9Z159"/>
<evidence type="ECO:0000256" key="8">
    <source>
        <dbReference type="SAM" id="MobiDB-lite"/>
    </source>
</evidence>
<name>A0A1H9Z159_9ACTN</name>
<evidence type="ECO:0000256" key="4">
    <source>
        <dbReference type="ARBA" id="ARBA00022827"/>
    </source>
</evidence>
<evidence type="ECO:0000313" key="10">
    <source>
        <dbReference type="Proteomes" id="UP000198507"/>
    </source>
</evidence>
<evidence type="ECO:0000256" key="1">
    <source>
        <dbReference type="ARBA" id="ARBA00001974"/>
    </source>
</evidence>
<dbReference type="InterPro" id="IPR050775">
    <property type="entry name" value="FAD-binding_Monooxygenases"/>
</dbReference>
<gene>
    <name evidence="9" type="ORF">SAMN04488546_0356</name>
</gene>
<keyword evidence="6" id="KW-0560">Oxidoreductase</keyword>
<evidence type="ECO:0000313" key="9">
    <source>
        <dbReference type="EMBL" id="SES74713.1"/>
    </source>
</evidence>
<keyword evidence="4" id="KW-0274">FAD</keyword>
<evidence type="ECO:0000256" key="3">
    <source>
        <dbReference type="ARBA" id="ARBA00022630"/>
    </source>
</evidence>
<dbReference type="Pfam" id="PF13738">
    <property type="entry name" value="Pyr_redox_3"/>
    <property type="match status" value="1"/>
</dbReference>
<keyword evidence="7 9" id="KW-0503">Monooxygenase</keyword>